<keyword evidence="7" id="KW-0732">Signal</keyword>
<proteinExistence type="predicted"/>
<evidence type="ECO:0000313" key="10">
    <source>
        <dbReference type="Proteomes" id="UP001208570"/>
    </source>
</evidence>
<evidence type="ECO:0000256" key="2">
    <source>
        <dbReference type="ARBA" id="ARBA00022448"/>
    </source>
</evidence>
<dbReference type="EMBL" id="JAODUP010000432">
    <property type="protein sequence ID" value="KAK2149905.1"/>
    <property type="molecule type" value="Genomic_DNA"/>
</dbReference>
<dbReference type="AlphaFoldDB" id="A0AAD9MYA1"/>
<accession>A0AAD9MYA1</accession>
<feature type="domain" description="SV2A/B/C luminal" evidence="8">
    <location>
        <begin position="123"/>
        <end position="197"/>
    </location>
</feature>
<evidence type="ECO:0000256" key="4">
    <source>
        <dbReference type="ARBA" id="ARBA00022989"/>
    </source>
</evidence>
<evidence type="ECO:0000313" key="9">
    <source>
        <dbReference type="EMBL" id="KAK2149905.1"/>
    </source>
</evidence>
<feature type="transmembrane region" description="Helical" evidence="6">
    <location>
        <begin position="92"/>
        <end position="121"/>
    </location>
</feature>
<evidence type="ECO:0000256" key="6">
    <source>
        <dbReference type="SAM" id="Phobius"/>
    </source>
</evidence>
<dbReference type="Gene3D" id="2.160.20.80">
    <property type="entry name" value="E3 ubiquitin-protein ligase SopA"/>
    <property type="match status" value="1"/>
</dbReference>
<dbReference type="SUPFAM" id="SSF141571">
    <property type="entry name" value="Pentapeptide repeat-like"/>
    <property type="match status" value="1"/>
</dbReference>
<feature type="transmembrane region" description="Helical" evidence="6">
    <location>
        <begin position="224"/>
        <end position="242"/>
    </location>
</feature>
<keyword evidence="3 6" id="KW-0812">Transmembrane</keyword>
<dbReference type="InterPro" id="IPR055415">
    <property type="entry name" value="LD_SV2"/>
</dbReference>
<evidence type="ECO:0000256" key="3">
    <source>
        <dbReference type="ARBA" id="ARBA00022692"/>
    </source>
</evidence>
<keyword evidence="2" id="KW-0813">Transport</keyword>
<dbReference type="Pfam" id="PF23894">
    <property type="entry name" value="LD_SV2"/>
    <property type="match status" value="1"/>
</dbReference>
<dbReference type="PANTHER" id="PTHR23511">
    <property type="entry name" value="SYNAPTIC VESICLE GLYCOPROTEIN 2"/>
    <property type="match status" value="1"/>
</dbReference>
<sequence>MILCTIPVLMSIVGTYAMPESPRFLLQIGKDLEALAVYRKLYLWNHTEAGAEYEMPEIQLPSNGNIRTINQQRAASITINIYRSLQNFGNSIFMLFVTPLTMMTCVLCVVWFCASFGVTYAGHLDNFKFLNVTMINVTFKNIELRHVTFQLCHMTRCHFLNVTSAQSRFLDTFMDHSYFDNTNFYPEDFVRTELVDTDINNTWSGCHVDIDVTYSKRKIFLESFLTQIALLPTTLMSVYLIDKIGRRRLLRK</sequence>
<keyword evidence="5 6" id="KW-0472">Membrane</keyword>
<feature type="signal peptide" evidence="7">
    <location>
        <begin position="1"/>
        <end position="17"/>
    </location>
</feature>
<reference evidence="9" key="1">
    <citation type="journal article" date="2023" name="Mol. Biol. Evol.">
        <title>Third-Generation Sequencing Reveals the Adaptive Role of the Epigenome in Three Deep-Sea Polychaetes.</title>
        <authorList>
            <person name="Perez M."/>
            <person name="Aroh O."/>
            <person name="Sun Y."/>
            <person name="Lan Y."/>
            <person name="Juniper S.K."/>
            <person name="Young C.R."/>
            <person name="Angers B."/>
            <person name="Qian P.Y."/>
        </authorList>
    </citation>
    <scope>NUCLEOTIDE SEQUENCE</scope>
    <source>
        <strain evidence="9">P08H-3</strain>
    </source>
</reference>
<dbReference type="Proteomes" id="UP001208570">
    <property type="component" value="Unassembled WGS sequence"/>
</dbReference>
<dbReference type="InterPro" id="IPR036259">
    <property type="entry name" value="MFS_trans_sf"/>
</dbReference>
<keyword evidence="10" id="KW-1185">Reference proteome</keyword>
<feature type="chain" id="PRO_5042195845" description="SV2A/B/C luminal domain-containing protein" evidence="7">
    <location>
        <begin position="18"/>
        <end position="252"/>
    </location>
</feature>
<dbReference type="Gene3D" id="1.20.1250.20">
    <property type="entry name" value="MFS general substrate transporter like domains"/>
    <property type="match status" value="1"/>
</dbReference>
<evidence type="ECO:0000256" key="1">
    <source>
        <dbReference type="ARBA" id="ARBA00004141"/>
    </source>
</evidence>
<evidence type="ECO:0000259" key="8">
    <source>
        <dbReference type="Pfam" id="PF23894"/>
    </source>
</evidence>
<gene>
    <name evidence="9" type="ORF">LSH36_432g02048</name>
</gene>
<evidence type="ECO:0000256" key="5">
    <source>
        <dbReference type="ARBA" id="ARBA00023136"/>
    </source>
</evidence>
<evidence type="ECO:0000256" key="7">
    <source>
        <dbReference type="SAM" id="SignalP"/>
    </source>
</evidence>
<keyword evidence="4 6" id="KW-1133">Transmembrane helix</keyword>
<dbReference type="PANTHER" id="PTHR23511:SF34">
    <property type="entry name" value="SYNAPTIC VESICLE GLYCOPROTEIN 2"/>
    <property type="match status" value="1"/>
</dbReference>
<comment type="subcellular location">
    <subcellularLocation>
        <location evidence="1">Membrane</location>
        <topology evidence="1">Multi-pass membrane protein</topology>
    </subcellularLocation>
</comment>
<protein>
    <recommendedName>
        <fullName evidence="8">SV2A/B/C luminal domain-containing protein</fullName>
    </recommendedName>
</protein>
<name>A0AAD9MYA1_9ANNE</name>
<dbReference type="GO" id="GO:0016020">
    <property type="term" value="C:membrane"/>
    <property type="evidence" value="ECO:0007669"/>
    <property type="project" value="UniProtKB-SubCell"/>
</dbReference>
<organism evidence="9 10">
    <name type="scientific">Paralvinella palmiformis</name>
    <dbReference type="NCBI Taxonomy" id="53620"/>
    <lineage>
        <taxon>Eukaryota</taxon>
        <taxon>Metazoa</taxon>
        <taxon>Spiralia</taxon>
        <taxon>Lophotrochozoa</taxon>
        <taxon>Annelida</taxon>
        <taxon>Polychaeta</taxon>
        <taxon>Sedentaria</taxon>
        <taxon>Canalipalpata</taxon>
        <taxon>Terebellida</taxon>
        <taxon>Terebelliformia</taxon>
        <taxon>Alvinellidae</taxon>
        <taxon>Paralvinella</taxon>
    </lineage>
</organism>
<comment type="caution">
    <text evidence="9">The sequence shown here is derived from an EMBL/GenBank/DDBJ whole genome shotgun (WGS) entry which is preliminary data.</text>
</comment>